<feature type="domain" description="Methyltransferase" evidence="1">
    <location>
        <begin position="35"/>
        <end position="181"/>
    </location>
</feature>
<dbReference type="RefSeq" id="WP_068990567.1">
    <property type="nucleotide sequence ID" value="NZ_BMJN01000027.1"/>
</dbReference>
<dbReference type="Pfam" id="PF13847">
    <property type="entry name" value="Methyltransf_31"/>
    <property type="match status" value="1"/>
</dbReference>
<sequence length="248" mass="27691">MAEAGHTLLARLGKKRLRPGGKIATNWLLKKGNISKDCQILEVACNMGTTSIELAKTYGCQIQAVDLDKKALEQAGVNAKAAGVSDLVMFKQANAMKLPFPDESFDVVINEAMLTMQSEKGKQKCLQEYYRVLKPNGLLLTHDVMLRENDEEVRARLSKAIHVNVAPLTKENWKSLVKEQGFSAIESLSGEMTLMSPKGMIYDEGLFGTLKIFKNALKAKNRSHFFTMFQTFREQKDRLGFIAMAAKK</sequence>
<name>A0A917EGX9_9STRE</name>
<accession>A0A917EGX9</accession>
<evidence type="ECO:0000259" key="1">
    <source>
        <dbReference type="Pfam" id="PF13847"/>
    </source>
</evidence>
<dbReference type="SUPFAM" id="SSF53335">
    <property type="entry name" value="S-adenosyl-L-methionine-dependent methyltransferases"/>
    <property type="match status" value="1"/>
</dbReference>
<organism evidence="2 3">
    <name type="scientific">Streptococcus himalayensis</name>
    <dbReference type="NCBI Taxonomy" id="1888195"/>
    <lineage>
        <taxon>Bacteria</taxon>
        <taxon>Bacillati</taxon>
        <taxon>Bacillota</taxon>
        <taxon>Bacilli</taxon>
        <taxon>Lactobacillales</taxon>
        <taxon>Streptococcaceae</taxon>
        <taxon>Streptococcus</taxon>
    </lineage>
</organism>
<evidence type="ECO:0000313" key="2">
    <source>
        <dbReference type="EMBL" id="GGE34802.1"/>
    </source>
</evidence>
<comment type="caution">
    <text evidence="2">The sequence shown here is derived from an EMBL/GenBank/DDBJ whole genome shotgun (WGS) entry which is preliminary data.</text>
</comment>
<dbReference type="PANTHER" id="PTHR44068:SF11">
    <property type="entry name" value="GERANYL DIPHOSPHATE 2-C-METHYLTRANSFERASE"/>
    <property type="match status" value="1"/>
</dbReference>
<keyword evidence="2" id="KW-0489">Methyltransferase</keyword>
<dbReference type="GO" id="GO:0008168">
    <property type="term" value="F:methyltransferase activity"/>
    <property type="evidence" value="ECO:0007669"/>
    <property type="project" value="UniProtKB-KW"/>
</dbReference>
<dbReference type="GO" id="GO:0032259">
    <property type="term" value="P:methylation"/>
    <property type="evidence" value="ECO:0007669"/>
    <property type="project" value="UniProtKB-KW"/>
</dbReference>
<keyword evidence="2" id="KW-0808">Transferase</keyword>
<dbReference type="InterPro" id="IPR050447">
    <property type="entry name" value="Erg6_SMT_methyltransf"/>
</dbReference>
<proteinExistence type="predicted"/>
<reference evidence="2" key="2">
    <citation type="submission" date="2020-09" db="EMBL/GenBank/DDBJ databases">
        <authorList>
            <person name="Sun Q."/>
            <person name="Zhou Y."/>
        </authorList>
    </citation>
    <scope>NUCLEOTIDE SEQUENCE</scope>
    <source>
        <strain evidence="2">CGMCC 1.15533</strain>
    </source>
</reference>
<dbReference type="Proteomes" id="UP000660801">
    <property type="component" value="Unassembled WGS sequence"/>
</dbReference>
<evidence type="ECO:0000313" key="3">
    <source>
        <dbReference type="Proteomes" id="UP000660801"/>
    </source>
</evidence>
<dbReference type="Gene3D" id="3.40.50.150">
    <property type="entry name" value="Vaccinia Virus protein VP39"/>
    <property type="match status" value="1"/>
</dbReference>
<dbReference type="InterPro" id="IPR025714">
    <property type="entry name" value="Methyltranfer_dom"/>
</dbReference>
<protein>
    <submittedName>
        <fullName evidence="2">Methylase</fullName>
    </submittedName>
</protein>
<dbReference type="CDD" id="cd02440">
    <property type="entry name" value="AdoMet_MTases"/>
    <property type="match status" value="1"/>
</dbReference>
<dbReference type="EMBL" id="BMJN01000027">
    <property type="protein sequence ID" value="GGE34802.1"/>
    <property type="molecule type" value="Genomic_DNA"/>
</dbReference>
<dbReference type="PANTHER" id="PTHR44068">
    <property type="entry name" value="ZGC:194242"/>
    <property type="match status" value="1"/>
</dbReference>
<dbReference type="AlphaFoldDB" id="A0A917EGX9"/>
<gene>
    <name evidence="2" type="primary">ubiE</name>
    <name evidence="2" type="ORF">GCM10011510_15210</name>
</gene>
<dbReference type="OrthoDB" id="9808140at2"/>
<dbReference type="InterPro" id="IPR029063">
    <property type="entry name" value="SAM-dependent_MTases_sf"/>
</dbReference>
<reference evidence="2" key="1">
    <citation type="journal article" date="2014" name="Int. J. Syst. Evol. Microbiol.">
        <title>Complete genome sequence of Corynebacterium casei LMG S-19264T (=DSM 44701T), isolated from a smear-ripened cheese.</title>
        <authorList>
            <consortium name="US DOE Joint Genome Institute (JGI-PGF)"/>
            <person name="Walter F."/>
            <person name="Albersmeier A."/>
            <person name="Kalinowski J."/>
            <person name="Ruckert C."/>
        </authorList>
    </citation>
    <scope>NUCLEOTIDE SEQUENCE</scope>
    <source>
        <strain evidence="2">CGMCC 1.15533</strain>
    </source>
</reference>
<keyword evidence="3" id="KW-1185">Reference proteome</keyword>